<dbReference type="RefSeq" id="WP_152265345.1">
    <property type="nucleotide sequence ID" value="NZ_VOKX01000107.1"/>
</dbReference>
<reference evidence="3 4" key="1">
    <citation type="journal article" date="2019" name="Microb. Cell Fact.">
        <title>Exploring novel herbicidin analogues by transcriptional regulator overexpression and MS/MS molecular networking.</title>
        <authorList>
            <person name="Shi Y."/>
            <person name="Gu R."/>
            <person name="Li Y."/>
            <person name="Wang X."/>
            <person name="Ren W."/>
            <person name="Li X."/>
            <person name="Wang L."/>
            <person name="Xie Y."/>
            <person name="Hong B."/>
        </authorList>
    </citation>
    <scope>NUCLEOTIDE SEQUENCE [LARGE SCALE GENOMIC DNA]</scope>
    <source>
        <strain evidence="3 4">US-43</strain>
    </source>
</reference>
<protein>
    <submittedName>
        <fullName evidence="3">Uncharacterized protein</fullName>
    </submittedName>
</protein>
<comment type="caution">
    <text evidence="3">The sequence shown here is derived from an EMBL/GenBank/DDBJ whole genome shotgun (WGS) entry which is preliminary data.</text>
</comment>
<feature type="region of interest" description="Disordered" evidence="2">
    <location>
        <begin position="57"/>
        <end position="78"/>
    </location>
</feature>
<dbReference type="OrthoDB" id="4191708at2"/>
<sequence length="172" mass="18476">MGFTEAEAALAAPGLRVAIDFYARKVQRTMARIAVLEEELAILRTQAGAALPCDQVSGTPIEHHTGSSPSVRERTAAGHRKLSSGELMEWVERIIGGVGRPITVREITEALGRPTRGKAGRGPLATVRVTCKRMAQNGRVIEQPVGYFAIVGADRPERTSCGSRRISRCATA</sequence>
<dbReference type="Proteomes" id="UP000327000">
    <property type="component" value="Unassembled WGS sequence"/>
</dbReference>
<gene>
    <name evidence="3" type="ORF">FRZ00_27170</name>
</gene>
<keyword evidence="4" id="KW-1185">Reference proteome</keyword>
<name>A0A5N5W2T9_STRMB</name>
<keyword evidence="1" id="KW-0175">Coiled coil</keyword>
<dbReference type="AlphaFoldDB" id="A0A5N5W2T9"/>
<feature type="coiled-coil region" evidence="1">
    <location>
        <begin position="19"/>
        <end position="46"/>
    </location>
</feature>
<evidence type="ECO:0000313" key="3">
    <source>
        <dbReference type="EMBL" id="KAB7835568.1"/>
    </source>
</evidence>
<evidence type="ECO:0000256" key="2">
    <source>
        <dbReference type="SAM" id="MobiDB-lite"/>
    </source>
</evidence>
<dbReference type="EMBL" id="VOKX01000107">
    <property type="protein sequence ID" value="KAB7835568.1"/>
    <property type="molecule type" value="Genomic_DNA"/>
</dbReference>
<evidence type="ECO:0000256" key="1">
    <source>
        <dbReference type="SAM" id="Coils"/>
    </source>
</evidence>
<accession>A0A5N5W2T9</accession>
<organism evidence="3 4">
    <name type="scientific">Streptomyces mobaraensis</name>
    <name type="common">Streptoverticillium mobaraense</name>
    <dbReference type="NCBI Taxonomy" id="35621"/>
    <lineage>
        <taxon>Bacteria</taxon>
        <taxon>Bacillati</taxon>
        <taxon>Actinomycetota</taxon>
        <taxon>Actinomycetes</taxon>
        <taxon>Kitasatosporales</taxon>
        <taxon>Streptomycetaceae</taxon>
        <taxon>Streptomyces</taxon>
    </lineage>
</organism>
<feature type="compositionally biased region" description="Basic and acidic residues" evidence="2">
    <location>
        <begin position="61"/>
        <end position="76"/>
    </location>
</feature>
<proteinExistence type="predicted"/>
<evidence type="ECO:0000313" key="4">
    <source>
        <dbReference type="Proteomes" id="UP000327000"/>
    </source>
</evidence>